<sequence>MAILSIVISRSALPLSRSRHISHSSPLPFLTFVLGEFWITDRVSELATTPVINLVGVRITDNSIFVCSVLSRRGFPSDLIESDPIAKIRIWSKLYLRNAGEQQIHPRDRSRLWRATYPSSRSVVIPAQIHPRDCDDRRTVPQVHISCLL</sequence>
<organism evidence="1 2">
    <name type="scientific">Ficus carica</name>
    <name type="common">Common fig</name>
    <dbReference type="NCBI Taxonomy" id="3494"/>
    <lineage>
        <taxon>Eukaryota</taxon>
        <taxon>Viridiplantae</taxon>
        <taxon>Streptophyta</taxon>
        <taxon>Embryophyta</taxon>
        <taxon>Tracheophyta</taxon>
        <taxon>Spermatophyta</taxon>
        <taxon>Magnoliopsida</taxon>
        <taxon>eudicotyledons</taxon>
        <taxon>Gunneridae</taxon>
        <taxon>Pentapetalae</taxon>
        <taxon>rosids</taxon>
        <taxon>fabids</taxon>
        <taxon>Rosales</taxon>
        <taxon>Moraceae</taxon>
        <taxon>Ficeae</taxon>
        <taxon>Ficus</taxon>
    </lineage>
</organism>
<accession>A0AA88A7R7</accession>
<protein>
    <submittedName>
        <fullName evidence="1">Uncharacterized protein</fullName>
    </submittedName>
</protein>
<name>A0AA88A7R7_FICCA</name>
<evidence type="ECO:0000313" key="1">
    <source>
        <dbReference type="EMBL" id="GMN48092.1"/>
    </source>
</evidence>
<evidence type="ECO:0000313" key="2">
    <source>
        <dbReference type="Proteomes" id="UP001187192"/>
    </source>
</evidence>
<reference evidence="1" key="1">
    <citation type="submission" date="2023-07" db="EMBL/GenBank/DDBJ databases">
        <title>draft genome sequence of fig (Ficus carica).</title>
        <authorList>
            <person name="Takahashi T."/>
            <person name="Nishimura K."/>
        </authorList>
    </citation>
    <scope>NUCLEOTIDE SEQUENCE</scope>
</reference>
<proteinExistence type="predicted"/>
<keyword evidence="2" id="KW-1185">Reference proteome</keyword>
<gene>
    <name evidence="1" type="ORF">TIFTF001_017270</name>
</gene>
<dbReference type="EMBL" id="BTGU01000027">
    <property type="protein sequence ID" value="GMN48092.1"/>
    <property type="molecule type" value="Genomic_DNA"/>
</dbReference>
<dbReference type="Proteomes" id="UP001187192">
    <property type="component" value="Unassembled WGS sequence"/>
</dbReference>
<dbReference type="AlphaFoldDB" id="A0AA88A7R7"/>
<comment type="caution">
    <text evidence="1">The sequence shown here is derived from an EMBL/GenBank/DDBJ whole genome shotgun (WGS) entry which is preliminary data.</text>
</comment>